<name>X1U2I5_9ZZZZ</name>
<dbReference type="GO" id="GO:0016787">
    <property type="term" value="F:hydrolase activity"/>
    <property type="evidence" value="ECO:0007669"/>
    <property type="project" value="InterPro"/>
</dbReference>
<protein>
    <recommendedName>
        <fullName evidence="1">Dienelactone hydrolase domain-containing protein</fullName>
    </recommendedName>
</protein>
<sequence length="114" mass="12715">MGFCWGGGVTNQVAVNSPDLTAAVPFYGRQPAPEDVPKIKASLLLHYAGLDERINAGIEAFEEALRKASVEYRIYIYEGAGHAFFNDTGSRYHKEASQLAWKRTISFFNEKLKT</sequence>
<reference evidence="2" key="1">
    <citation type="journal article" date="2014" name="Front. Microbiol.">
        <title>High frequency of phylogenetically diverse reductive dehalogenase-homologous genes in deep subseafloor sedimentary metagenomes.</title>
        <authorList>
            <person name="Kawai M."/>
            <person name="Futagami T."/>
            <person name="Toyoda A."/>
            <person name="Takaki Y."/>
            <person name="Nishi S."/>
            <person name="Hori S."/>
            <person name="Arai W."/>
            <person name="Tsubouchi T."/>
            <person name="Morono Y."/>
            <person name="Uchiyama I."/>
            <person name="Ito T."/>
            <person name="Fujiyama A."/>
            <person name="Inagaki F."/>
            <person name="Takami H."/>
        </authorList>
    </citation>
    <scope>NUCLEOTIDE SEQUENCE</scope>
    <source>
        <strain evidence="2">Expedition CK06-06</strain>
    </source>
</reference>
<dbReference type="PANTHER" id="PTHR46623">
    <property type="entry name" value="CARBOXYMETHYLENEBUTENOLIDASE-RELATED"/>
    <property type="match status" value="1"/>
</dbReference>
<organism evidence="2">
    <name type="scientific">marine sediment metagenome</name>
    <dbReference type="NCBI Taxonomy" id="412755"/>
    <lineage>
        <taxon>unclassified sequences</taxon>
        <taxon>metagenomes</taxon>
        <taxon>ecological metagenomes</taxon>
    </lineage>
</organism>
<accession>X1U2I5</accession>
<comment type="caution">
    <text evidence="2">The sequence shown here is derived from an EMBL/GenBank/DDBJ whole genome shotgun (WGS) entry which is preliminary data.</text>
</comment>
<dbReference type="InterPro" id="IPR002925">
    <property type="entry name" value="Dienelactn_hydro"/>
</dbReference>
<evidence type="ECO:0000313" key="2">
    <source>
        <dbReference type="EMBL" id="GAI97841.1"/>
    </source>
</evidence>
<dbReference type="SUPFAM" id="SSF53474">
    <property type="entry name" value="alpha/beta-Hydrolases"/>
    <property type="match status" value="1"/>
</dbReference>
<dbReference type="InterPro" id="IPR029058">
    <property type="entry name" value="AB_hydrolase_fold"/>
</dbReference>
<gene>
    <name evidence="2" type="ORF">S12H4_35322</name>
</gene>
<dbReference type="EMBL" id="BARW01020967">
    <property type="protein sequence ID" value="GAI97841.1"/>
    <property type="molecule type" value="Genomic_DNA"/>
</dbReference>
<dbReference type="Pfam" id="PF01738">
    <property type="entry name" value="DLH"/>
    <property type="match status" value="1"/>
</dbReference>
<feature type="domain" description="Dienelactone hydrolase" evidence="1">
    <location>
        <begin position="1"/>
        <end position="110"/>
    </location>
</feature>
<dbReference type="AlphaFoldDB" id="X1U2I5"/>
<evidence type="ECO:0000259" key="1">
    <source>
        <dbReference type="Pfam" id="PF01738"/>
    </source>
</evidence>
<proteinExistence type="predicted"/>
<dbReference type="PANTHER" id="PTHR46623:SF6">
    <property type="entry name" value="ALPHA_BETA-HYDROLASES SUPERFAMILY PROTEIN"/>
    <property type="match status" value="1"/>
</dbReference>
<dbReference type="InterPro" id="IPR051049">
    <property type="entry name" value="Dienelactone_hydrolase-like"/>
</dbReference>
<dbReference type="Gene3D" id="3.40.50.1820">
    <property type="entry name" value="alpha/beta hydrolase"/>
    <property type="match status" value="1"/>
</dbReference>